<sequence>MRTVKILFLICFMVNAHLYSQNETTLKAIDNQVWMPFTKAFETFDYSLFASIHSIELIRINADNKRIQDKISYITGYKERWKTKEMSQTISFRFFERFNNEHSASERGIYKLTIYPDTDKEQSYYGQFHVILKNENGNWKILVDYDSSEKNTVDSTLYYIAFPIDDYSKY</sequence>
<keyword evidence="2" id="KW-1185">Reference proteome</keyword>
<accession>A0A5D0GEA7</accession>
<dbReference type="AlphaFoldDB" id="A0A5D0GEA7"/>
<dbReference type="RefSeq" id="WP_148454017.1">
    <property type="nucleotide sequence ID" value="NZ_VSFC01000023.1"/>
</dbReference>
<organism evidence="1 2">
    <name type="scientific">Formosa maritima</name>
    <dbReference type="NCBI Taxonomy" id="2592046"/>
    <lineage>
        <taxon>Bacteria</taxon>
        <taxon>Pseudomonadati</taxon>
        <taxon>Bacteroidota</taxon>
        <taxon>Flavobacteriia</taxon>
        <taxon>Flavobacteriales</taxon>
        <taxon>Flavobacteriaceae</taxon>
        <taxon>Formosa</taxon>
    </lineage>
</organism>
<comment type="caution">
    <text evidence="1">The sequence shown here is derived from an EMBL/GenBank/DDBJ whole genome shotgun (WGS) entry which is preliminary data.</text>
</comment>
<dbReference type="OrthoDB" id="951068at2"/>
<evidence type="ECO:0000313" key="1">
    <source>
        <dbReference type="EMBL" id="TYA57275.1"/>
    </source>
</evidence>
<dbReference type="Proteomes" id="UP000324550">
    <property type="component" value="Unassembled WGS sequence"/>
</dbReference>
<proteinExistence type="predicted"/>
<reference evidence="1 2" key="1">
    <citation type="submission" date="2019-08" db="EMBL/GenBank/DDBJ databases">
        <title>Formosa sediminis sp. nov., isolated from marine sediment.</title>
        <authorList>
            <person name="Cao W.R."/>
        </authorList>
    </citation>
    <scope>NUCLEOTIDE SEQUENCE [LARGE SCALE GENOMIC DNA]</scope>
    <source>
        <strain evidence="1 2">1494</strain>
    </source>
</reference>
<dbReference type="EMBL" id="VSFC01000023">
    <property type="protein sequence ID" value="TYA57275.1"/>
    <property type="molecule type" value="Genomic_DNA"/>
</dbReference>
<name>A0A5D0GEA7_9FLAO</name>
<dbReference type="SUPFAM" id="SSF54427">
    <property type="entry name" value="NTF2-like"/>
    <property type="match status" value="1"/>
</dbReference>
<dbReference type="InterPro" id="IPR032710">
    <property type="entry name" value="NTF2-like_dom_sf"/>
</dbReference>
<dbReference type="Gene3D" id="3.10.450.50">
    <property type="match status" value="1"/>
</dbReference>
<protein>
    <submittedName>
        <fullName evidence="1">Nuclear transport factor 2 family protein</fullName>
    </submittedName>
</protein>
<evidence type="ECO:0000313" key="2">
    <source>
        <dbReference type="Proteomes" id="UP000324550"/>
    </source>
</evidence>
<gene>
    <name evidence="1" type="ORF">FVF61_05050</name>
</gene>